<dbReference type="SUPFAM" id="SSF56112">
    <property type="entry name" value="Protein kinase-like (PK-like)"/>
    <property type="match status" value="1"/>
</dbReference>
<dbReference type="EMBL" id="NAJQ01000050">
    <property type="protein sequence ID" value="TKA81527.1"/>
    <property type="molecule type" value="Genomic_DNA"/>
</dbReference>
<accession>A0A4U0XXE5</accession>
<dbReference type="Proteomes" id="UP000309340">
    <property type="component" value="Unassembled WGS sequence"/>
</dbReference>
<protein>
    <recommendedName>
        <fullName evidence="2">Protein kinase domain-containing protein</fullName>
    </recommendedName>
</protein>
<evidence type="ECO:0000313" key="3">
    <source>
        <dbReference type="EMBL" id="TKA81527.1"/>
    </source>
</evidence>
<dbReference type="InterPro" id="IPR000719">
    <property type="entry name" value="Prot_kinase_dom"/>
</dbReference>
<feature type="compositionally biased region" description="Low complexity" evidence="1">
    <location>
        <begin position="429"/>
        <end position="438"/>
    </location>
</feature>
<reference evidence="3 4" key="1">
    <citation type="submission" date="2017-03" db="EMBL/GenBank/DDBJ databases">
        <title>Genomes of endolithic fungi from Antarctica.</title>
        <authorList>
            <person name="Coleine C."/>
            <person name="Masonjones S."/>
            <person name="Stajich J.E."/>
        </authorList>
    </citation>
    <scope>NUCLEOTIDE SEQUENCE [LARGE SCALE GENOMIC DNA]</scope>
    <source>
        <strain evidence="3 4">CCFEE 5184</strain>
    </source>
</reference>
<sequence length="691" mass="77205">MGTRSYADVAPTAATIALNAYIFGYGGHSLVTPHTTLKQLWWTDERIERKVTRSFVVSKLRGEERQFLDKPLAFGEGLTDDTYMEWILERAKRLFLVLTEIGVPDQIFGCIDDSWDDDDLPIPLDNIKNLELAYENDESLNRKFYDMQFVYLLRELKAGAHIDYGPKEHIPMEYVNTLPPAVSLQSWDRVHFPGRPEEVFMRRKYALTDKDTGQTYHNSFLRDLQRAKALRHEHIAGLWGSYVAEDAGYILSDFVGEHTLATFIDHRTPSQLLRVSANERPVLLLEWMHCLADALASLHHRGVPHAAIRPSHILVDHDNHIAFADVGSIRTFQRGKKPYKTETYDYAAPESQICKAPFVLASSPPTSSLSAFGKLRKMSSSTSNSSTSSSTGSSTRSNSLRITVPGTPITPPSLGGRSNSLTTILGPMSPSSFSRSSSSSFRNFSRHIRNEASESRNKFRTDQSFHCNPDKTEAWLDVLREDSQRLGAAGNQVYRGVPALLDLVRRMLLQNALLRPTAVEVRDRIQDILVDQCGIERLCCAGREWDVSPMPELSMRDSFSIATATIGSPGSKLGDGARNGSVCGDNRTTVINPYQQESTYRNKLSTALYNLTTINMKLAAPIMALATLGVLATAQPVAQSLEKQSSKEMMGPAKERYAGPSSEQQQDIHLPRRSCREEAPCKNYLVKWLGS</sequence>
<proteinExistence type="predicted"/>
<feature type="region of interest" description="Disordered" evidence="1">
    <location>
        <begin position="373"/>
        <end position="438"/>
    </location>
</feature>
<evidence type="ECO:0000259" key="2">
    <source>
        <dbReference type="PROSITE" id="PS50011"/>
    </source>
</evidence>
<evidence type="ECO:0000256" key="1">
    <source>
        <dbReference type="SAM" id="MobiDB-lite"/>
    </source>
</evidence>
<dbReference type="OrthoDB" id="4062651at2759"/>
<name>A0A4U0XXE5_9PEZI</name>
<feature type="compositionally biased region" description="Low complexity" evidence="1">
    <location>
        <begin position="379"/>
        <end position="399"/>
    </location>
</feature>
<dbReference type="Pfam" id="PF00069">
    <property type="entry name" value="Pkinase"/>
    <property type="match status" value="1"/>
</dbReference>
<dbReference type="Gene3D" id="1.10.510.10">
    <property type="entry name" value="Transferase(Phosphotransferase) domain 1"/>
    <property type="match status" value="1"/>
</dbReference>
<keyword evidence="4" id="KW-1185">Reference proteome</keyword>
<dbReference type="InterPro" id="IPR011009">
    <property type="entry name" value="Kinase-like_dom_sf"/>
</dbReference>
<dbReference type="GO" id="GO:0005524">
    <property type="term" value="F:ATP binding"/>
    <property type="evidence" value="ECO:0007669"/>
    <property type="project" value="InterPro"/>
</dbReference>
<dbReference type="STRING" id="329884.A0A4U0XXE5"/>
<organism evidence="3 4">
    <name type="scientific">Friedmanniomyces simplex</name>
    <dbReference type="NCBI Taxonomy" id="329884"/>
    <lineage>
        <taxon>Eukaryota</taxon>
        <taxon>Fungi</taxon>
        <taxon>Dikarya</taxon>
        <taxon>Ascomycota</taxon>
        <taxon>Pezizomycotina</taxon>
        <taxon>Dothideomycetes</taxon>
        <taxon>Dothideomycetidae</taxon>
        <taxon>Mycosphaerellales</taxon>
        <taxon>Teratosphaeriaceae</taxon>
        <taxon>Friedmanniomyces</taxon>
    </lineage>
</organism>
<dbReference type="GO" id="GO:0004672">
    <property type="term" value="F:protein kinase activity"/>
    <property type="evidence" value="ECO:0007669"/>
    <property type="project" value="InterPro"/>
</dbReference>
<dbReference type="AlphaFoldDB" id="A0A4U0XXE5"/>
<feature type="domain" description="Protein kinase" evidence="2">
    <location>
        <begin position="134"/>
        <end position="529"/>
    </location>
</feature>
<comment type="caution">
    <text evidence="3">The sequence shown here is derived from an EMBL/GenBank/DDBJ whole genome shotgun (WGS) entry which is preliminary data.</text>
</comment>
<gene>
    <name evidence="3" type="ORF">B0A55_02983</name>
</gene>
<evidence type="ECO:0000313" key="4">
    <source>
        <dbReference type="Proteomes" id="UP000309340"/>
    </source>
</evidence>
<feature type="region of interest" description="Disordered" evidence="1">
    <location>
        <begin position="642"/>
        <end position="673"/>
    </location>
</feature>
<dbReference type="SMART" id="SM00220">
    <property type="entry name" value="S_TKc"/>
    <property type="match status" value="1"/>
</dbReference>
<dbReference type="PROSITE" id="PS50011">
    <property type="entry name" value="PROTEIN_KINASE_DOM"/>
    <property type="match status" value="1"/>
</dbReference>